<keyword evidence="6" id="KW-0862">Zinc</keyword>
<keyword evidence="11" id="KW-1185">Reference proteome</keyword>
<name>A0A9P6DV67_9AGAM</name>
<evidence type="ECO:0000256" key="7">
    <source>
        <dbReference type="PROSITE-ProRule" id="PRU01215"/>
    </source>
</evidence>
<dbReference type="InterPro" id="IPR024964">
    <property type="entry name" value="CTLH/CRA"/>
</dbReference>
<evidence type="ECO:0000256" key="6">
    <source>
        <dbReference type="ARBA" id="ARBA00022833"/>
    </source>
</evidence>
<dbReference type="GO" id="GO:0005737">
    <property type="term" value="C:cytoplasm"/>
    <property type="evidence" value="ECO:0007669"/>
    <property type="project" value="UniProtKB-SubCell"/>
</dbReference>
<dbReference type="Pfam" id="PF10607">
    <property type="entry name" value="CTLH"/>
    <property type="match status" value="1"/>
</dbReference>
<evidence type="ECO:0000256" key="5">
    <source>
        <dbReference type="ARBA" id="ARBA00022771"/>
    </source>
</evidence>
<comment type="subcellular location">
    <subcellularLocation>
        <location evidence="1">Cytoplasm</location>
    </subcellularLocation>
</comment>
<dbReference type="InterPro" id="IPR044063">
    <property type="entry name" value="ZF_RING_GID"/>
</dbReference>
<feature type="domain" description="RING-Gid-type" evidence="9">
    <location>
        <begin position="321"/>
        <end position="391"/>
    </location>
</feature>
<evidence type="ECO:0000313" key="10">
    <source>
        <dbReference type="EMBL" id="KAF9511375.1"/>
    </source>
</evidence>
<evidence type="ECO:0000256" key="4">
    <source>
        <dbReference type="ARBA" id="ARBA00022723"/>
    </source>
</evidence>
<dbReference type="SMART" id="SM00757">
    <property type="entry name" value="CRA"/>
    <property type="match status" value="1"/>
</dbReference>
<dbReference type="PANTHER" id="PTHR12170:SF2">
    <property type="entry name" value="E3 UBIQUITIN-PROTEIN TRANSFERASE MAEA"/>
    <property type="match status" value="1"/>
</dbReference>
<dbReference type="AlphaFoldDB" id="A0A9P6DV67"/>
<dbReference type="GO" id="GO:0005634">
    <property type="term" value="C:nucleus"/>
    <property type="evidence" value="ECO:0007669"/>
    <property type="project" value="TreeGrafter"/>
</dbReference>
<dbReference type="SUPFAM" id="SSF57850">
    <property type="entry name" value="RING/U-box"/>
    <property type="match status" value="1"/>
</dbReference>
<dbReference type="PROSITE" id="PS51867">
    <property type="entry name" value="ZF_RING_GID"/>
    <property type="match status" value="1"/>
</dbReference>
<gene>
    <name evidence="10" type="ORF">BS47DRAFT_1377201</name>
</gene>
<evidence type="ECO:0000313" key="11">
    <source>
        <dbReference type="Proteomes" id="UP000886523"/>
    </source>
</evidence>
<evidence type="ECO:0008006" key="12">
    <source>
        <dbReference type="Google" id="ProtNLM"/>
    </source>
</evidence>
<feature type="zinc finger region" description="RING-Gid-type" evidence="7">
    <location>
        <begin position="321"/>
        <end position="391"/>
    </location>
</feature>
<proteinExistence type="inferred from homology"/>
<keyword evidence="3" id="KW-0963">Cytoplasm</keyword>
<reference evidence="10" key="1">
    <citation type="journal article" date="2020" name="Nat. Commun.">
        <title>Large-scale genome sequencing of mycorrhizal fungi provides insights into the early evolution of symbiotic traits.</title>
        <authorList>
            <person name="Miyauchi S."/>
            <person name="Kiss E."/>
            <person name="Kuo A."/>
            <person name="Drula E."/>
            <person name="Kohler A."/>
            <person name="Sanchez-Garcia M."/>
            <person name="Morin E."/>
            <person name="Andreopoulos B."/>
            <person name="Barry K.W."/>
            <person name="Bonito G."/>
            <person name="Buee M."/>
            <person name="Carver A."/>
            <person name="Chen C."/>
            <person name="Cichocki N."/>
            <person name="Clum A."/>
            <person name="Culley D."/>
            <person name="Crous P.W."/>
            <person name="Fauchery L."/>
            <person name="Girlanda M."/>
            <person name="Hayes R.D."/>
            <person name="Keri Z."/>
            <person name="LaButti K."/>
            <person name="Lipzen A."/>
            <person name="Lombard V."/>
            <person name="Magnuson J."/>
            <person name="Maillard F."/>
            <person name="Murat C."/>
            <person name="Nolan M."/>
            <person name="Ohm R.A."/>
            <person name="Pangilinan J."/>
            <person name="Pereira M.F."/>
            <person name="Perotto S."/>
            <person name="Peter M."/>
            <person name="Pfister S."/>
            <person name="Riley R."/>
            <person name="Sitrit Y."/>
            <person name="Stielow J.B."/>
            <person name="Szollosi G."/>
            <person name="Zifcakova L."/>
            <person name="Stursova M."/>
            <person name="Spatafora J.W."/>
            <person name="Tedersoo L."/>
            <person name="Vaario L.M."/>
            <person name="Yamada A."/>
            <person name="Yan M."/>
            <person name="Wang P."/>
            <person name="Xu J."/>
            <person name="Bruns T."/>
            <person name="Baldrian P."/>
            <person name="Vilgalys R."/>
            <person name="Dunand C."/>
            <person name="Henrissat B."/>
            <person name="Grigoriev I.V."/>
            <person name="Hibbett D."/>
            <person name="Nagy L.G."/>
            <person name="Martin F.M."/>
        </authorList>
    </citation>
    <scope>NUCLEOTIDE SEQUENCE</scope>
    <source>
        <strain evidence="10">UP504</strain>
    </source>
</reference>
<evidence type="ECO:0000256" key="3">
    <source>
        <dbReference type="ARBA" id="ARBA00022490"/>
    </source>
</evidence>
<keyword evidence="5 7" id="KW-0863">Zinc-finger</keyword>
<dbReference type="InterPro" id="IPR013144">
    <property type="entry name" value="CRA_dom"/>
</dbReference>
<protein>
    <recommendedName>
        <fullName evidence="12">Macrophage erythroblast attacher</fullName>
    </recommendedName>
</protein>
<dbReference type="Proteomes" id="UP000886523">
    <property type="component" value="Unassembled WGS sequence"/>
</dbReference>
<evidence type="ECO:0000259" key="9">
    <source>
        <dbReference type="PROSITE" id="PS51867"/>
    </source>
</evidence>
<evidence type="ECO:0000259" key="8">
    <source>
        <dbReference type="PROSITE" id="PS50897"/>
    </source>
</evidence>
<dbReference type="GO" id="GO:0061630">
    <property type="term" value="F:ubiquitin protein ligase activity"/>
    <property type="evidence" value="ECO:0007669"/>
    <property type="project" value="InterPro"/>
</dbReference>
<sequence length="406" mass="45169">MAKLNTDTLLLFEQPLAKVPYEQLRKVFRTSQRIIDRDFAALSSAAGDIVVTSGDEDEAKQAVSTSLDNMIARVEGLQRKLSDVHNSHTAPIETALRARMEHIAAFQSLTSVQDPRFERWLVDWLLRNGRFETAKALSDAKDLENLVDIELFAEIRRITFALEHQSCSEALAWCSENKVALRKIKSTLEFDLRIQEFIELARAGKSIQAITYSKKHLTPWHDTHMPQLRQAMALLAYPAGPSLPKTTAYKRLYDVSRWNALAENFTDTAYTLTGLPSSSLFTLALYAGIVALKHPACMAPDLPPSTTDIVRIHTAGKNQDCPICDPSGLGALAHEVPSSHHLNSTLVCALSGRIMDDLNPPMAFKNGYVYSYQALEDMAAKNGGRVTCPRSGQTCQFTELRKCFIS</sequence>
<dbReference type="EMBL" id="MU129001">
    <property type="protein sequence ID" value="KAF9511375.1"/>
    <property type="molecule type" value="Genomic_DNA"/>
</dbReference>
<organism evidence="10 11">
    <name type="scientific">Hydnum rufescens UP504</name>
    <dbReference type="NCBI Taxonomy" id="1448309"/>
    <lineage>
        <taxon>Eukaryota</taxon>
        <taxon>Fungi</taxon>
        <taxon>Dikarya</taxon>
        <taxon>Basidiomycota</taxon>
        <taxon>Agaricomycotina</taxon>
        <taxon>Agaricomycetes</taxon>
        <taxon>Cantharellales</taxon>
        <taxon>Hydnaceae</taxon>
        <taxon>Hydnum</taxon>
    </lineage>
</organism>
<keyword evidence="4" id="KW-0479">Metal-binding</keyword>
<dbReference type="PROSITE" id="PS50897">
    <property type="entry name" value="CTLH"/>
    <property type="match status" value="1"/>
</dbReference>
<feature type="domain" description="CTLH" evidence="8">
    <location>
        <begin position="152"/>
        <end position="208"/>
    </location>
</feature>
<dbReference type="GO" id="GO:0034657">
    <property type="term" value="C:GID complex"/>
    <property type="evidence" value="ECO:0007669"/>
    <property type="project" value="TreeGrafter"/>
</dbReference>
<dbReference type="InterPro" id="IPR006595">
    <property type="entry name" value="CTLH_C"/>
</dbReference>
<dbReference type="GO" id="GO:0043161">
    <property type="term" value="P:proteasome-mediated ubiquitin-dependent protein catabolic process"/>
    <property type="evidence" value="ECO:0007669"/>
    <property type="project" value="InterPro"/>
</dbReference>
<accession>A0A9P6DV67</accession>
<evidence type="ECO:0000256" key="1">
    <source>
        <dbReference type="ARBA" id="ARBA00004496"/>
    </source>
</evidence>
<dbReference type="PANTHER" id="PTHR12170">
    <property type="entry name" value="MACROPHAGE ERYTHROBLAST ATTACHER-RELATED"/>
    <property type="match status" value="1"/>
</dbReference>
<dbReference type="GO" id="GO:0008270">
    <property type="term" value="F:zinc ion binding"/>
    <property type="evidence" value="ECO:0007669"/>
    <property type="project" value="UniProtKB-KW"/>
</dbReference>
<evidence type="ECO:0000256" key="2">
    <source>
        <dbReference type="ARBA" id="ARBA00010615"/>
    </source>
</evidence>
<dbReference type="InterPro" id="IPR045098">
    <property type="entry name" value="Fyv10_fam"/>
</dbReference>
<comment type="similarity">
    <text evidence="2">Belongs to the FYV10 family.</text>
</comment>
<dbReference type="OrthoDB" id="1933455at2759"/>
<dbReference type="SMART" id="SM00668">
    <property type="entry name" value="CTLH"/>
    <property type="match status" value="1"/>
</dbReference>
<dbReference type="CDD" id="cd16659">
    <property type="entry name" value="RING-Ubox_Emp"/>
    <property type="match status" value="1"/>
</dbReference>
<comment type="caution">
    <text evidence="10">The sequence shown here is derived from an EMBL/GenBank/DDBJ whole genome shotgun (WGS) entry which is preliminary data.</text>
</comment>